<dbReference type="AlphaFoldDB" id="A0A5B9QLK4"/>
<gene>
    <name evidence="2" type="ORF">UC8_03720</name>
</gene>
<dbReference type="KEGG" id="rul:UC8_03720"/>
<keyword evidence="3" id="KW-1185">Reference proteome</keyword>
<evidence type="ECO:0000313" key="2">
    <source>
        <dbReference type="EMBL" id="QEG38415.1"/>
    </source>
</evidence>
<feature type="signal peptide" evidence="1">
    <location>
        <begin position="1"/>
        <end position="23"/>
    </location>
</feature>
<name>A0A5B9QLK4_9BACT</name>
<proteinExistence type="predicted"/>
<dbReference type="OrthoDB" id="278035at2"/>
<protein>
    <submittedName>
        <fullName evidence="2">Uncharacterized protein</fullName>
    </submittedName>
</protein>
<feature type="chain" id="PRO_5023051604" evidence="1">
    <location>
        <begin position="24"/>
        <end position="505"/>
    </location>
</feature>
<dbReference type="Proteomes" id="UP000325286">
    <property type="component" value="Chromosome"/>
</dbReference>
<evidence type="ECO:0000256" key="1">
    <source>
        <dbReference type="SAM" id="SignalP"/>
    </source>
</evidence>
<sequence length="505" mass="56237" precursor="true">MNITRLLAFLTLFSGLTLLSAVAQVQPIDYVEKQQAEAKAAAKDGPAAADKVLRISAAAEPIPALQIRFWPDRFEMVNGNTFVPFQRAMILMLERNRTPREQDPWFKNYDQWMERPLDELPTQEVAKYLDRQQAVMKELHRAMRMRDSQYELGIDDLRGLETVQLLLPEFQNMRQLARLLVLETRLALAEGRTDDAIRSIRVGFRLGEATGNAADLLISRLVGVAISSLMLNQVEQLMQMEDSPNMYWALATLPDSIWRMEEAIQFEASVAARVFPELSRLPDDDVEPAVWRGRLTRAIADMQSLDDLGIDTGNAGARMLAGAMVVALTEPSRAHLIAGGMDAERVQAMSPSEAVVRATAEELQRIQDNFSKWMLLPDSMRMQYTARSEATLKQVGRPGTGISSLAGMATNLLMPAITAANRAGIRPRQTIARLATIEAIRDHMASHGELPASLDQLTNLPAWPDPFTQQPFGYERESNNRAKLISAPAYPSDPNATIVLEFASP</sequence>
<reference evidence="2 3" key="1">
    <citation type="submission" date="2019-08" db="EMBL/GenBank/DDBJ databases">
        <title>Deep-cultivation of Planctomycetes and their phenomic and genomic characterization uncovers novel biology.</title>
        <authorList>
            <person name="Wiegand S."/>
            <person name="Jogler M."/>
            <person name="Boedeker C."/>
            <person name="Pinto D."/>
            <person name="Vollmers J."/>
            <person name="Rivas-Marin E."/>
            <person name="Kohn T."/>
            <person name="Peeters S.H."/>
            <person name="Heuer A."/>
            <person name="Rast P."/>
            <person name="Oberbeckmann S."/>
            <person name="Bunk B."/>
            <person name="Jeske O."/>
            <person name="Meyerdierks A."/>
            <person name="Storesund J.E."/>
            <person name="Kallscheuer N."/>
            <person name="Luecker S."/>
            <person name="Lage O.M."/>
            <person name="Pohl T."/>
            <person name="Merkel B.J."/>
            <person name="Hornburger P."/>
            <person name="Mueller R.-W."/>
            <person name="Bruemmer F."/>
            <person name="Labrenz M."/>
            <person name="Spormann A.M."/>
            <person name="Op den Camp H."/>
            <person name="Overmann J."/>
            <person name="Amann R."/>
            <person name="Jetten M.S.M."/>
            <person name="Mascher T."/>
            <person name="Medema M.H."/>
            <person name="Devos D.P."/>
            <person name="Kaster A.-K."/>
            <person name="Ovreas L."/>
            <person name="Rohde M."/>
            <person name="Galperin M.Y."/>
            <person name="Jogler C."/>
        </authorList>
    </citation>
    <scope>NUCLEOTIDE SEQUENCE [LARGE SCALE GENOMIC DNA]</scope>
    <source>
        <strain evidence="2 3">UC8</strain>
    </source>
</reference>
<dbReference type="EMBL" id="CP042914">
    <property type="protein sequence ID" value="QEG38415.1"/>
    <property type="molecule type" value="Genomic_DNA"/>
</dbReference>
<accession>A0A5B9QLK4</accession>
<dbReference type="RefSeq" id="WP_068134575.1">
    <property type="nucleotide sequence ID" value="NZ_CP042914.1"/>
</dbReference>
<organism evidence="2 3">
    <name type="scientific">Roseimaritima ulvae</name>
    <dbReference type="NCBI Taxonomy" id="980254"/>
    <lineage>
        <taxon>Bacteria</taxon>
        <taxon>Pseudomonadati</taxon>
        <taxon>Planctomycetota</taxon>
        <taxon>Planctomycetia</taxon>
        <taxon>Pirellulales</taxon>
        <taxon>Pirellulaceae</taxon>
        <taxon>Roseimaritima</taxon>
    </lineage>
</organism>
<evidence type="ECO:0000313" key="3">
    <source>
        <dbReference type="Proteomes" id="UP000325286"/>
    </source>
</evidence>
<keyword evidence="1" id="KW-0732">Signal</keyword>